<protein>
    <recommendedName>
        <fullName evidence="1">C2H2-type domain-containing protein</fullName>
    </recommendedName>
</protein>
<feature type="domain" description="C2H2-type" evidence="1">
    <location>
        <begin position="25"/>
        <end position="46"/>
    </location>
</feature>
<accession>A0A1Y1ZZN2</accession>
<dbReference type="InterPro" id="IPR013087">
    <property type="entry name" value="Znf_C2H2_type"/>
</dbReference>
<comment type="caution">
    <text evidence="2">The sequence shown here is derived from an EMBL/GenBank/DDBJ whole genome shotgun (WGS) entry which is preliminary data.</text>
</comment>
<name>A0A1Y1ZZN2_9PLEO</name>
<gene>
    <name evidence="2" type="ORF">BCR34DRAFT_558437</name>
</gene>
<proteinExistence type="predicted"/>
<dbReference type="Proteomes" id="UP000193144">
    <property type="component" value="Unassembled WGS sequence"/>
</dbReference>
<sequence>MYMRLNYNITRKSYDTPEGPDERICKACGREYRTKRGLHKHKYNCHRRSGKKGRYVYTHIA</sequence>
<dbReference type="EMBL" id="MCFA01000023">
    <property type="protein sequence ID" value="ORY15722.1"/>
    <property type="molecule type" value="Genomic_DNA"/>
</dbReference>
<evidence type="ECO:0000313" key="3">
    <source>
        <dbReference type="Proteomes" id="UP000193144"/>
    </source>
</evidence>
<dbReference type="AlphaFoldDB" id="A0A1Y1ZZN2"/>
<reference evidence="2 3" key="1">
    <citation type="submission" date="2016-07" db="EMBL/GenBank/DDBJ databases">
        <title>Pervasive Adenine N6-methylation of Active Genes in Fungi.</title>
        <authorList>
            <consortium name="DOE Joint Genome Institute"/>
            <person name="Mondo S.J."/>
            <person name="Dannebaum R.O."/>
            <person name="Kuo R.C."/>
            <person name="Labutti K."/>
            <person name="Haridas S."/>
            <person name="Kuo A."/>
            <person name="Salamov A."/>
            <person name="Ahrendt S.R."/>
            <person name="Lipzen A."/>
            <person name="Sullivan W."/>
            <person name="Andreopoulos W.B."/>
            <person name="Clum A."/>
            <person name="Lindquist E."/>
            <person name="Daum C."/>
            <person name="Ramamoorthy G.K."/>
            <person name="Gryganskyi A."/>
            <person name="Culley D."/>
            <person name="Magnuson J.K."/>
            <person name="James T.Y."/>
            <person name="O'Malley M.A."/>
            <person name="Stajich J.E."/>
            <person name="Spatafora J.W."/>
            <person name="Visel A."/>
            <person name="Grigoriev I.V."/>
        </authorList>
    </citation>
    <scope>NUCLEOTIDE SEQUENCE [LARGE SCALE GENOMIC DNA]</scope>
    <source>
        <strain evidence="2 3">CBS 115471</strain>
    </source>
</reference>
<evidence type="ECO:0000313" key="2">
    <source>
        <dbReference type="EMBL" id="ORY15722.1"/>
    </source>
</evidence>
<dbReference type="PROSITE" id="PS00028">
    <property type="entry name" value="ZINC_FINGER_C2H2_1"/>
    <property type="match status" value="1"/>
</dbReference>
<evidence type="ECO:0000259" key="1">
    <source>
        <dbReference type="PROSITE" id="PS00028"/>
    </source>
</evidence>
<keyword evidence="3" id="KW-1185">Reference proteome</keyword>
<organism evidence="2 3">
    <name type="scientific">Clohesyomyces aquaticus</name>
    <dbReference type="NCBI Taxonomy" id="1231657"/>
    <lineage>
        <taxon>Eukaryota</taxon>
        <taxon>Fungi</taxon>
        <taxon>Dikarya</taxon>
        <taxon>Ascomycota</taxon>
        <taxon>Pezizomycotina</taxon>
        <taxon>Dothideomycetes</taxon>
        <taxon>Pleosporomycetidae</taxon>
        <taxon>Pleosporales</taxon>
        <taxon>Lindgomycetaceae</taxon>
        <taxon>Clohesyomyces</taxon>
    </lineage>
</organism>